<evidence type="ECO:0000313" key="2">
    <source>
        <dbReference type="Proteomes" id="UP000003835"/>
    </source>
</evidence>
<organism evidence="1 2">
    <name type="scientific">Coleofasciculus chthonoplastes PCC 7420</name>
    <dbReference type="NCBI Taxonomy" id="118168"/>
    <lineage>
        <taxon>Bacteria</taxon>
        <taxon>Bacillati</taxon>
        <taxon>Cyanobacteriota</taxon>
        <taxon>Cyanophyceae</taxon>
        <taxon>Coleofasciculales</taxon>
        <taxon>Coleofasciculaceae</taxon>
        <taxon>Coleofasciculus</taxon>
    </lineage>
</organism>
<sequence length="47" mass="5479">MVLFVPEATVFCTRVRKWGILLSFVTKTGVWHNRLTIDPTTRSKQMI</sequence>
<dbReference type="Proteomes" id="UP000003835">
    <property type="component" value="Unassembled WGS sequence"/>
</dbReference>
<dbReference type="HOGENOM" id="CLU_3166778_0_0_3"/>
<dbReference type="EMBL" id="DS989869">
    <property type="protein sequence ID" value="EDX71792.1"/>
    <property type="molecule type" value="Genomic_DNA"/>
</dbReference>
<dbReference type="STRING" id="118168.MC7420_6878"/>
<accession>B4W1Z6</accession>
<dbReference type="AlphaFoldDB" id="B4W1Z6"/>
<reference evidence="1 2" key="1">
    <citation type="submission" date="2008-07" db="EMBL/GenBank/DDBJ databases">
        <authorList>
            <person name="Tandeau de Marsac N."/>
            <person name="Ferriera S."/>
            <person name="Johnson J."/>
            <person name="Kravitz S."/>
            <person name="Beeson K."/>
            <person name="Sutton G."/>
            <person name="Rogers Y.-H."/>
            <person name="Friedman R."/>
            <person name="Frazier M."/>
            <person name="Venter J.C."/>
        </authorList>
    </citation>
    <scope>NUCLEOTIDE SEQUENCE [LARGE SCALE GENOMIC DNA]</scope>
    <source>
        <strain evidence="1 2">PCC 7420</strain>
    </source>
</reference>
<keyword evidence="2" id="KW-1185">Reference proteome</keyword>
<name>B4W1Z6_9CYAN</name>
<proteinExistence type="predicted"/>
<evidence type="ECO:0000313" key="1">
    <source>
        <dbReference type="EMBL" id="EDX71792.1"/>
    </source>
</evidence>
<gene>
    <name evidence="1" type="ORF">MC7420_6878</name>
</gene>
<protein>
    <submittedName>
        <fullName evidence="1">Uncharacterized protein</fullName>
    </submittedName>
</protein>